<gene>
    <name evidence="1" type="ORF">IQ247_06280</name>
</gene>
<sequence>MLRSYTSWLIPGIFALVGFGSSMESAKAQTTYPFEATYNVSSSSEPVTQDVSATTISGVSTDAPYGLTKVSGLTYSQIDLATGNFRFNTNPANFGLDNLPSGSVTLFGDGNNKLFGTNNAIGTIDFTNLTGIAENTFTITGGEGLFENATGTVILQEAYQISLDPNVPTIANSKANGTIEVPLTRKVPESNNAVALTGIGIIGAILLRRRCKTAVDLTSFT</sequence>
<organism evidence="1 2">
    <name type="scientific">Plectonema cf. radiosum LEGE 06105</name>
    <dbReference type="NCBI Taxonomy" id="945769"/>
    <lineage>
        <taxon>Bacteria</taxon>
        <taxon>Bacillati</taxon>
        <taxon>Cyanobacteriota</taxon>
        <taxon>Cyanophyceae</taxon>
        <taxon>Oscillatoriophycideae</taxon>
        <taxon>Oscillatoriales</taxon>
        <taxon>Microcoleaceae</taxon>
        <taxon>Plectonema</taxon>
    </lineage>
</organism>
<keyword evidence="2" id="KW-1185">Reference proteome</keyword>
<accession>A0A8J7F9X9</accession>
<proteinExistence type="predicted"/>
<comment type="caution">
    <text evidence="1">The sequence shown here is derived from an EMBL/GenBank/DDBJ whole genome shotgun (WGS) entry which is preliminary data.</text>
</comment>
<name>A0A8J7F9X9_9CYAN</name>
<protein>
    <submittedName>
        <fullName evidence="1">Uncharacterized protein</fullName>
    </submittedName>
</protein>
<evidence type="ECO:0000313" key="1">
    <source>
        <dbReference type="EMBL" id="MBE9212318.1"/>
    </source>
</evidence>
<dbReference type="AlphaFoldDB" id="A0A8J7F9X9"/>
<evidence type="ECO:0000313" key="2">
    <source>
        <dbReference type="Proteomes" id="UP000620559"/>
    </source>
</evidence>
<reference evidence="1" key="1">
    <citation type="submission" date="2020-10" db="EMBL/GenBank/DDBJ databases">
        <authorList>
            <person name="Castelo-Branco R."/>
            <person name="Eusebio N."/>
            <person name="Adriana R."/>
            <person name="Vieira A."/>
            <person name="Brugerolle De Fraissinette N."/>
            <person name="Rezende De Castro R."/>
            <person name="Schneider M.P."/>
            <person name="Vasconcelos V."/>
            <person name="Leao P.N."/>
        </authorList>
    </citation>
    <scope>NUCLEOTIDE SEQUENCE</scope>
    <source>
        <strain evidence="1">LEGE 06105</strain>
    </source>
</reference>
<dbReference type="EMBL" id="JADEWL010000013">
    <property type="protein sequence ID" value="MBE9212318.1"/>
    <property type="molecule type" value="Genomic_DNA"/>
</dbReference>
<dbReference type="Proteomes" id="UP000620559">
    <property type="component" value="Unassembled WGS sequence"/>
</dbReference>
<dbReference type="RefSeq" id="WP_193918135.1">
    <property type="nucleotide sequence ID" value="NZ_JADEWL010000013.1"/>
</dbReference>